<name>A0ABY9XE67_9GAMM</name>
<dbReference type="EMBL" id="CP133647">
    <property type="protein sequence ID" value="WNH00883.1"/>
    <property type="molecule type" value="Genomic_DNA"/>
</dbReference>
<reference evidence="1 2" key="1">
    <citation type="journal article" date="2023" name="Access Microbiol">
        <title>The genome of a steinernematid-associated Pseudomonas piscis bacterium encodes the biosynthesis of insect toxins.</title>
        <authorList>
            <person name="Awori R.M."/>
            <person name="Hendre P."/>
            <person name="Amugune N.O."/>
        </authorList>
    </citation>
    <scope>NUCLEOTIDE SEQUENCE [LARGE SCALE GENOMIC DNA]</scope>
    <source>
        <strain evidence="1 2">97</strain>
    </source>
</reference>
<dbReference type="PROSITE" id="PS51257">
    <property type="entry name" value="PROKAR_LIPOPROTEIN"/>
    <property type="match status" value="1"/>
</dbReference>
<keyword evidence="2" id="KW-1185">Reference proteome</keyword>
<evidence type="ECO:0008006" key="3">
    <source>
        <dbReference type="Google" id="ProtNLM"/>
    </source>
</evidence>
<proteinExistence type="predicted"/>
<accession>A0ABY9XE67</accession>
<dbReference type="Proteomes" id="UP001300348">
    <property type="component" value="Chromosome"/>
</dbReference>
<gene>
    <name evidence="1" type="ORF">QL112_013540</name>
</gene>
<protein>
    <recommendedName>
        <fullName evidence="3">Lipoprotein</fullName>
    </recommendedName>
</protein>
<evidence type="ECO:0000313" key="1">
    <source>
        <dbReference type="EMBL" id="WNH00883.1"/>
    </source>
</evidence>
<dbReference type="GeneID" id="88856599"/>
<evidence type="ECO:0000313" key="2">
    <source>
        <dbReference type="Proteomes" id="UP001300348"/>
    </source>
</evidence>
<organism evidence="1 2">
    <name type="scientific">Xenorhabdus griffiniae</name>
    <dbReference type="NCBI Taxonomy" id="351672"/>
    <lineage>
        <taxon>Bacteria</taxon>
        <taxon>Pseudomonadati</taxon>
        <taxon>Pseudomonadota</taxon>
        <taxon>Gammaproteobacteria</taxon>
        <taxon>Enterobacterales</taxon>
        <taxon>Morganellaceae</taxon>
        <taxon>Xenorhabdus</taxon>
    </lineage>
</organism>
<dbReference type="RefSeq" id="WP_189758087.1">
    <property type="nucleotide sequence ID" value="NZ_CAWPOC010000112.1"/>
</dbReference>
<sequence>MKKILLLSAAILSGCSTYGIPTNNLKSLNNNDLCKALGQQEFSIDTIHRIYEEIFSRAGQIDTDKCMQMVKETRSYELSRKRFSEFQFMSQQRELQMITDSIKNML</sequence>